<evidence type="ECO:0000256" key="10">
    <source>
        <dbReference type="SAM" id="MobiDB-lite"/>
    </source>
</evidence>
<dbReference type="PROSITE" id="PS50110">
    <property type="entry name" value="RESPONSE_REGULATORY"/>
    <property type="match status" value="1"/>
</dbReference>
<keyword evidence="6" id="KW-0804">Transcription</keyword>
<comment type="caution">
    <text evidence="14">The sequence shown here is derived from an EMBL/GenBank/DDBJ whole genome shotgun (WGS) entry which is preliminary data.</text>
</comment>
<sequence length="613" mass="69366">MEPNEILKSGGEGFIDRSKVRILLCDNDMKSSVEVYDLLCKCSYQDLRTSDLENDRCSTVTPVRSPRQVIDALNAEGPDIDIILSEVDLPMAKGFKMLKYITRDKDLRRIPVIMMSAQDEVAVVVKCLRLGAADYLVKPLRTNELLNLWTHMWRRRRMLYTYMITDGFQLFILVMHPSVCCVLLLFAKLYFGQLGLAEKNILNCEFDPMHSDHSDANTNSTTLFSEDDTEEKSRRSSNPEISLSIPREVESNVNVAPGLMNTQFVNLSDDQPNVPEINEQHRAVYPGKLMFGPKKSELRIGQSSAFFTYVKSSMFTTTTLGGDITIEEAPPPQLEGKLSLGGERVDSITINLTNENATQYVHLEDKNSTWGKHVVSDTQVDDCTPGSEKFHNSNSFPDTMSLDTSSTPPSQPQYSPQMSSKISETQQSGNNHHPDVSSFNPYSAYPYYLPGPMNHVMMPSSSSMYQQNMNVPHCPPHHMPGMTSYPYYPVNLCLPGQMPPGMHPWPSYGGSSSNNVNVPKLDRREAALLKFRQKRKDRCFDKKIRYVNRKKLAERRPRVRGQFVRKINGINVDLNGQPTSNDFDEDDDDYEEEEDQAGRDSSSPENNYAAFHS</sequence>
<feature type="compositionally biased region" description="Low complexity" evidence="10">
    <location>
        <begin position="405"/>
        <end position="420"/>
    </location>
</feature>
<organism evidence="14 15">
    <name type="scientific">Tanacetum coccineum</name>
    <dbReference type="NCBI Taxonomy" id="301880"/>
    <lineage>
        <taxon>Eukaryota</taxon>
        <taxon>Viridiplantae</taxon>
        <taxon>Streptophyta</taxon>
        <taxon>Embryophyta</taxon>
        <taxon>Tracheophyta</taxon>
        <taxon>Spermatophyta</taxon>
        <taxon>Magnoliopsida</taxon>
        <taxon>eudicotyledons</taxon>
        <taxon>Gunneridae</taxon>
        <taxon>Pentapetalae</taxon>
        <taxon>asterids</taxon>
        <taxon>campanulids</taxon>
        <taxon>Asterales</taxon>
        <taxon>Asteraceae</taxon>
        <taxon>Asteroideae</taxon>
        <taxon>Anthemideae</taxon>
        <taxon>Anthemidinae</taxon>
        <taxon>Tanacetum</taxon>
    </lineage>
</organism>
<dbReference type="SMART" id="SM00448">
    <property type="entry name" value="REC"/>
    <property type="match status" value="1"/>
</dbReference>
<evidence type="ECO:0000256" key="3">
    <source>
        <dbReference type="ARBA" id="ARBA00023012"/>
    </source>
</evidence>
<feature type="compositionally biased region" description="Acidic residues" evidence="10">
    <location>
        <begin position="582"/>
        <end position="595"/>
    </location>
</feature>
<keyword evidence="11" id="KW-1133">Transmembrane helix</keyword>
<keyword evidence="5" id="KW-0090">Biological rhythms</keyword>
<dbReference type="Pfam" id="PF00072">
    <property type="entry name" value="Response_reg"/>
    <property type="match status" value="1"/>
</dbReference>
<comment type="caution">
    <text evidence="8">Lacks conserved residue(s) required for the propagation of feature annotation.</text>
</comment>
<feature type="region of interest" description="Disordered" evidence="10">
    <location>
        <begin position="213"/>
        <end position="243"/>
    </location>
</feature>
<evidence type="ECO:0000313" key="15">
    <source>
        <dbReference type="Proteomes" id="UP001151760"/>
    </source>
</evidence>
<feature type="compositionally biased region" description="Polar residues" evidence="10">
    <location>
        <begin position="392"/>
        <end position="404"/>
    </location>
</feature>
<gene>
    <name evidence="14" type="ORF">Tco_0973920</name>
</gene>
<evidence type="ECO:0000256" key="9">
    <source>
        <dbReference type="PROSITE-ProRule" id="PRU00357"/>
    </source>
</evidence>
<dbReference type="InterPro" id="IPR010402">
    <property type="entry name" value="CCT_domain"/>
</dbReference>
<dbReference type="Pfam" id="PF06203">
    <property type="entry name" value="CCT"/>
    <property type="match status" value="1"/>
</dbReference>
<proteinExistence type="inferred from homology"/>
<feature type="region of interest" description="Disordered" evidence="10">
    <location>
        <begin position="380"/>
        <end position="436"/>
    </location>
</feature>
<evidence type="ECO:0000256" key="1">
    <source>
        <dbReference type="ARBA" id="ARBA00004123"/>
    </source>
</evidence>
<feature type="domain" description="Response regulatory" evidence="12">
    <location>
        <begin position="21"/>
        <end position="153"/>
    </location>
</feature>
<evidence type="ECO:0000256" key="8">
    <source>
        <dbReference type="PROSITE-ProRule" id="PRU00169"/>
    </source>
</evidence>
<accession>A0ABQ5EA32</accession>
<keyword evidence="15" id="KW-1185">Reference proteome</keyword>
<name>A0ABQ5EA32_9ASTR</name>
<evidence type="ECO:0000256" key="5">
    <source>
        <dbReference type="ARBA" id="ARBA00023108"/>
    </source>
</evidence>
<reference evidence="14" key="2">
    <citation type="submission" date="2022-01" db="EMBL/GenBank/DDBJ databases">
        <authorList>
            <person name="Yamashiro T."/>
            <person name="Shiraishi A."/>
            <person name="Satake H."/>
            <person name="Nakayama K."/>
        </authorList>
    </citation>
    <scope>NUCLEOTIDE SEQUENCE</scope>
</reference>
<evidence type="ECO:0000259" key="12">
    <source>
        <dbReference type="PROSITE" id="PS50110"/>
    </source>
</evidence>
<dbReference type="InterPro" id="IPR001789">
    <property type="entry name" value="Sig_transdc_resp-reg_receiver"/>
</dbReference>
<feature type="region of interest" description="Disordered" evidence="10">
    <location>
        <begin position="571"/>
        <end position="613"/>
    </location>
</feature>
<dbReference type="EMBL" id="BQNB010016096">
    <property type="protein sequence ID" value="GJT47763.1"/>
    <property type="molecule type" value="Genomic_DNA"/>
</dbReference>
<dbReference type="PROSITE" id="PS51017">
    <property type="entry name" value="CCT"/>
    <property type="match status" value="1"/>
</dbReference>
<evidence type="ECO:0000256" key="4">
    <source>
        <dbReference type="ARBA" id="ARBA00023015"/>
    </source>
</evidence>
<dbReference type="InterPro" id="IPR011006">
    <property type="entry name" value="CheY-like_superfamily"/>
</dbReference>
<feature type="transmembrane region" description="Helical" evidence="11">
    <location>
        <begin position="159"/>
        <end position="186"/>
    </location>
</feature>
<evidence type="ECO:0000256" key="11">
    <source>
        <dbReference type="SAM" id="Phobius"/>
    </source>
</evidence>
<dbReference type="Proteomes" id="UP001151760">
    <property type="component" value="Unassembled WGS sequence"/>
</dbReference>
<reference evidence="14" key="1">
    <citation type="journal article" date="2022" name="Int. J. Mol. Sci.">
        <title>Draft Genome of Tanacetum Coccineum: Genomic Comparison of Closely Related Tanacetum-Family Plants.</title>
        <authorList>
            <person name="Yamashiro T."/>
            <person name="Shiraishi A."/>
            <person name="Nakayama K."/>
            <person name="Satake H."/>
        </authorList>
    </citation>
    <scope>NUCLEOTIDE SEQUENCE</scope>
</reference>
<keyword evidence="7 9" id="KW-0539">Nucleus</keyword>
<comment type="subcellular location">
    <subcellularLocation>
        <location evidence="1 9">Nucleus</location>
    </subcellularLocation>
</comment>
<keyword evidence="11" id="KW-0812">Transmembrane</keyword>
<dbReference type="SUPFAM" id="SSF52172">
    <property type="entry name" value="CheY-like"/>
    <property type="match status" value="1"/>
</dbReference>
<protein>
    <submittedName>
        <fullName evidence="14">Two-component response regulator-like APRR1</fullName>
    </submittedName>
</protein>
<dbReference type="PANTHER" id="PTHR43874">
    <property type="entry name" value="TWO-COMPONENT RESPONSE REGULATOR"/>
    <property type="match status" value="1"/>
</dbReference>
<evidence type="ECO:0000256" key="2">
    <source>
        <dbReference type="ARBA" id="ARBA00010330"/>
    </source>
</evidence>
<keyword evidence="4" id="KW-0805">Transcription regulation</keyword>
<keyword evidence="11" id="KW-0472">Membrane</keyword>
<feature type="domain" description="CCT" evidence="13">
    <location>
        <begin position="524"/>
        <end position="566"/>
    </location>
</feature>
<keyword evidence="3" id="KW-0902">Two-component regulatory system</keyword>
<dbReference type="PANTHER" id="PTHR43874:SF1">
    <property type="entry name" value="TWO-COMPONENT RESPONSE REGULATOR-LIKE APRR1"/>
    <property type="match status" value="1"/>
</dbReference>
<dbReference type="InterPro" id="IPR045279">
    <property type="entry name" value="ARR-like"/>
</dbReference>
<evidence type="ECO:0000256" key="7">
    <source>
        <dbReference type="ARBA" id="ARBA00023242"/>
    </source>
</evidence>
<evidence type="ECO:0000259" key="13">
    <source>
        <dbReference type="PROSITE" id="PS51017"/>
    </source>
</evidence>
<feature type="compositionally biased region" description="Polar residues" evidence="10">
    <location>
        <begin position="421"/>
        <end position="436"/>
    </location>
</feature>
<dbReference type="Gene3D" id="3.40.50.2300">
    <property type="match status" value="1"/>
</dbReference>
<evidence type="ECO:0000313" key="14">
    <source>
        <dbReference type="EMBL" id="GJT47763.1"/>
    </source>
</evidence>
<evidence type="ECO:0000256" key="6">
    <source>
        <dbReference type="ARBA" id="ARBA00023163"/>
    </source>
</evidence>
<comment type="similarity">
    <text evidence="2">Belongs to the ARR-like family.</text>
</comment>